<dbReference type="EMBL" id="VWNA01000001">
    <property type="protein sequence ID" value="MQT11290.1"/>
    <property type="molecule type" value="Genomic_DNA"/>
</dbReference>
<dbReference type="InterPro" id="IPR018704">
    <property type="entry name" value="SecYEG/CpoB_TPR"/>
</dbReference>
<evidence type="ECO:0000313" key="4">
    <source>
        <dbReference type="Proteomes" id="UP000332515"/>
    </source>
</evidence>
<dbReference type="RefSeq" id="WP_153477801.1">
    <property type="nucleotide sequence ID" value="NZ_VWNA01000001.1"/>
</dbReference>
<feature type="domain" description="Ancillary SecYEG translocon subunit/Cell division coordinator CpoB TPR" evidence="2">
    <location>
        <begin position="18"/>
        <end position="193"/>
    </location>
</feature>
<dbReference type="Pfam" id="PF09976">
    <property type="entry name" value="TPR_21"/>
    <property type="match status" value="1"/>
</dbReference>
<dbReference type="Proteomes" id="UP000332515">
    <property type="component" value="Unassembled WGS sequence"/>
</dbReference>
<keyword evidence="1" id="KW-1133">Transmembrane helix</keyword>
<dbReference type="AlphaFoldDB" id="A0A6A7XXD8"/>
<comment type="caution">
    <text evidence="3">The sequence shown here is derived from an EMBL/GenBank/DDBJ whole genome shotgun (WGS) entry which is preliminary data.</text>
</comment>
<proteinExistence type="predicted"/>
<gene>
    <name evidence="3" type="ORF">F0357_01100</name>
</gene>
<name>A0A6A7XXD8_9HYPH</name>
<keyword evidence="1" id="KW-0812">Transmembrane</keyword>
<accession>A0A6A7XXD8</accession>
<protein>
    <submittedName>
        <fullName evidence="3">Tetratricopeptide repeat protein</fullName>
    </submittedName>
</protein>
<evidence type="ECO:0000313" key="3">
    <source>
        <dbReference type="EMBL" id="MQT11290.1"/>
    </source>
</evidence>
<sequence length="229" mass="24355">MTDIFTEVEQDLRHERMKKLWDRFGLYVILAAVLVVAITAGWRGWVAWKEHQAATSGDVMLAALKTAEAGDHKKAAVELGDLAGKAGLGYQVLAKFRAATELAQSGDEAGAVSALDAIAADGSVPLLYRNLAHIRAGYLVLDDGDRKAVESRVSSLAETDNAWRQSARELMGVAAYQAGDYAGAHKWFQAIVEDPNGPADATDRARIMLALVKAAETPAAAAPKAANPS</sequence>
<keyword evidence="1" id="KW-0472">Membrane</keyword>
<reference evidence="3 4" key="1">
    <citation type="submission" date="2019-09" db="EMBL/GenBank/DDBJ databases">
        <title>Segnochrobactrum spirostomi gen. nov., sp. nov., isolated from the ciliate Spirostomum cf. yagiui and description of a novel family, Segnochrobactraceae fam. nov. within the order Rhizobiales of the class Alphaproteobacteria.</title>
        <authorList>
            <person name="Akter S."/>
            <person name="Shazib S.U.A."/>
            <person name="Shin M.K."/>
        </authorList>
    </citation>
    <scope>NUCLEOTIDE SEQUENCE [LARGE SCALE GENOMIC DNA]</scope>
    <source>
        <strain evidence="3 4">Sp-1</strain>
    </source>
</reference>
<keyword evidence="4" id="KW-1185">Reference proteome</keyword>
<organism evidence="3 4">
    <name type="scientific">Segnochrobactrum spirostomi</name>
    <dbReference type="NCBI Taxonomy" id="2608987"/>
    <lineage>
        <taxon>Bacteria</taxon>
        <taxon>Pseudomonadati</taxon>
        <taxon>Pseudomonadota</taxon>
        <taxon>Alphaproteobacteria</taxon>
        <taxon>Hyphomicrobiales</taxon>
        <taxon>Segnochrobactraceae</taxon>
        <taxon>Segnochrobactrum</taxon>
    </lineage>
</organism>
<evidence type="ECO:0000259" key="2">
    <source>
        <dbReference type="Pfam" id="PF09976"/>
    </source>
</evidence>
<evidence type="ECO:0000256" key="1">
    <source>
        <dbReference type="SAM" id="Phobius"/>
    </source>
</evidence>
<feature type="transmembrane region" description="Helical" evidence="1">
    <location>
        <begin position="24"/>
        <end position="45"/>
    </location>
</feature>